<dbReference type="InterPro" id="IPR003593">
    <property type="entry name" value="AAA+_ATPase"/>
</dbReference>
<evidence type="ECO:0000256" key="6">
    <source>
        <dbReference type="ARBA" id="ARBA00023121"/>
    </source>
</evidence>
<dbReference type="Gene3D" id="3.30.300.180">
    <property type="match status" value="1"/>
</dbReference>
<dbReference type="PANTHER" id="PTHR30050">
    <property type="entry name" value="CHROMOSOMAL REPLICATION INITIATOR PROTEIN DNAA"/>
    <property type="match status" value="1"/>
</dbReference>
<feature type="binding site" evidence="8">
    <location>
        <position position="168"/>
    </location>
    <ligand>
        <name>ATP</name>
        <dbReference type="ChEBI" id="CHEBI:30616"/>
    </ligand>
</feature>
<feature type="domain" description="AAA+ ATPase" evidence="13">
    <location>
        <begin position="155"/>
        <end position="287"/>
    </location>
</feature>
<dbReference type="InterPro" id="IPR001957">
    <property type="entry name" value="Chromosome_initiator_DnaA"/>
</dbReference>
<evidence type="ECO:0000313" key="16">
    <source>
        <dbReference type="Proteomes" id="UP000231162"/>
    </source>
</evidence>
<dbReference type="InterPro" id="IPR010921">
    <property type="entry name" value="Trp_repressor/repl_initiator"/>
</dbReference>
<evidence type="ECO:0000256" key="11">
    <source>
        <dbReference type="RuleBase" id="RU004227"/>
    </source>
</evidence>
<dbReference type="GO" id="GO:0005886">
    <property type="term" value="C:plasma membrane"/>
    <property type="evidence" value="ECO:0007669"/>
    <property type="project" value="TreeGrafter"/>
</dbReference>
<dbReference type="Gene3D" id="3.40.50.300">
    <property type="entry name" value="P-loop containing nucleotide triphosphate hydrolases"/>
    <property type="match status" value="1"/>
</dbReference>
<feature type="domain" description="Chromosomal replication initiator DnaA C-terminal" evidence="14">
    <location>
        <begin position="368"/>
        <end position="437"/>
    </location>
</feature>
<evidence type="ECO:0000256" key="12">
    <source>
        <dbReference type="SAM" id="MobiDB-lite"/>
    </source>
</evidence>
<dbReference type="FunFam" id="3.40.50.300:FF:000668">
    <property type="entry name" value="Chromosomal replication initiator protein DnaA"/>
    <property type="match status" value="1"/>
</dbReference>
<keyword evidence="2 8" id="KW-0963">Cytoplasm</keyword>
<feature type="region of interest" description="Disordered" evidence="12">
    <location>
        <begin position="84"/>
        <end position="115"/>
    </location>
</feature>
<keyword evidence="7 8" id="KW-0238">DNA-binding</keyword>
<feature type="compositionally biased region" description="Polar residues" evidence="12">
    <location>
        <begin position="102"/>
        <end position="115"/>
    </location>
</feature>
<comment type="subcellular location">
    <subcellularLocation>
        <location evidence="8">Cytoplasm</location>
    </subcellularLocation>
</comment>
<evidence type="ECO:0000256" key="10">
    <source>
        <dbReference type="RuleBase" id="RU000577"/>
    </source>
</evidence>
<dbReference type="GO" id="GO:0006275">
    <property type="term" value="P:regulation of DNA replication"/>
    <property type="evidence" value="ECO:0007669"/>
    <property type="project" value="UniProtKB-UniRule"/>
</dbReference>
<evidence type="ECO:0000256" key="8">
    <source>
        <dbReference type="HAMAP-Rule" id="MF_00377"/>
    </source>
</evidence>
<dbReference type="Gene3D" id="1.10.1750.10">
    <property type="match status" value="1"/>
</dbReference>
<dbReference type="SMART" id="SM00760">
    <property type="entry name" value="Bac_DnaA_C"/>
    <property type="match status" value="1"/>
</dbReference>
<dbReference type="Pfam" id="PF11638">
    <property type="entry name" value="DnaA_N"/>
    <property type="match status" value="1"/>
</dbReference>
<comment type="function">
    <text evidence="8 10">Plays an essential role in the initiation and regulation of chromosomal replication. ATP-DnaA binds to the origin of replication (oriC) to initiate formation of the DNA replication initiation complex once per cell cycle. Binds the DnaA box (a 9 base pair repeat at the origin) and separates the double-stranded (ds)DNA. Forms a right-handed helical filament on oriC DNA; dsDNA binds to the exterior of the filament while single-stranded (ss)DNA is stabiized in the filament's interior. The ATP-DnaA-oriC complex binds and stabilizes one strand of the AT-rich DNA unwinding element (DUE), permitting loading of DNA polymerase. After initiation quickly degrades to an ADP-DnaA complex that is not apt for DNA replication. Binds acidic phospholipids.</text>
</comment>
<dbReference type="PRINTS" id="PR00051">
    <property type="entry name" value="DNAA"/>
</dbReference>
<organism evidence="15 16">
    <name type="scientific">Candidatus Berkelbacteria bacterium CG10_big_fil_rev_8_21_14_0_10_43_14</name>
    <dbReference type="NCBI Taxonomy" id="1974515"/>
    <lineage>
        <taxon>Bacteria</taxon>
        <taxon>Candidatus Berkelbacteria</taxon>
    </lineage>
</organism>
<dbReference type="InterPro" id="IPR020591">
    <property type="entry name" value="Chromosome_initiator_DnaA-like"/>
</dbReference>
<evidence type="ECO:0000256" key="5">
    <source>
        <dbReference type="ARBA" id="ARBA00022840"/>
    </source>
</evidence>
<dbReference type="SUPFAM" id="SSF52540">
    <property type="entry name" value="P-loop containing nucleoside triphosphate hydrolases"/>
    <property type="match status" value="1"/>
</dbReference>
<dbReference type="GO" id="GO:0008289">
    <property type="term" value="F:lipid binding"/>
    <property type="evidence" value="ECO:0007669"/>
    <property type="project" value="UniProtKB-KW"/>
</dbReference>
<comment type="caution">
    <text evidence="8">Lacks conserved residue(s) required for the propagation of feature annotation.</text>
</comment>
<keyword evidence="6 8" id="KW-0446">Lipid-binding</keyword>
<dbReference type="Proteomes" id="UP000231162">
    <property type="component" value="Unassembled WGS sequence"/>
</dbReference>
<comment type="domain">
    <text evidence="8">Domain I is involved in oligomerization and binding regulators, domain II is flexibile and of varying length in different bacteria, domain III forms the AAA+ region, while domain IV binds dsDNA.</text>
</comment>
<keyword evidence="4 8" id="KW-0547">Nucleotide-binding</keyword>
<feature type="binding site" evidence="8">
    <location>
        <position position="169"/>
    </location>
    <ligand>
        <name>ATP</name>
        <dbReference type="ChEBI" id="CHEBI:30616"/>
    </ligand>
</feature>
<accession>A0A2M6R9C1</accession>
<dbReference type="InterPro" id="IPR013159">
    <property type="entry name" value="DnaA_C"/>
</dbReference>
<dbReference type="NCBIfam" id="TIGR00362">
    <property type="entry name" value="DnaA"/>
    <property type="match status" value="1"/>
</dbReference>
<evidence type="ECO:0000256" key="7">
    <source>
        <dbReference type="ARBA" id="ARBA00023125"/>
    </source>
</evidence>
<dbReference type="Pfam" id="PF08299">
    <property type="entry name" value="Bac_DnaA_C"/>
    <property type="match status" value="1"/>
</dbReference>
<dbReference type="InterPro" id="IPR013317">
    <property type="entry name" value="DnaA_dom"/>
</dbReference>
<dbReference type="InterPro" id="IPR038454">
    <property type="entry name" value="DnaA_N_sf"/>
</dbReference>
<dbReference type="GO" id="GO:0003688">
    <property type="term" value="F:DNA replication origin binding"/>
    <property type="evidence" value="ECO:0007669"/>
    <property type="project" value="UniProtKB-UniRule"/>
</dbReference>
<dbReference type="PROSITE" id="PS01008">
    <property type="entry name" value="DNAA"/>
    <property type="match status" value="1"/>
</dbReference>
<dbReference type="EMBL" id="PEZX01000015">
    <property type="protein sequence ID" value="PIS07113.1"/>
    <property type="molecule type" value="Genomic_DNA"/>
</dbReference>
<keyword evidence="3 8" id="KW-0235">DNA replication</keyword>
<feature type="region of interest" description="Domain I, interacts with DnaA modulators" evidence="8">
    <location>
        <begin position="1"/>
        <end position="77"/>
    </location>
</feature>
<dbReference type="CDD" id="cd06571">
    <property type="entry name" value="Bac_DnaA_C"/>
    <property type="match status" value="1"/>
</dbReference>
<evidence type="ECO:0000256" key="1">
    <source>
        <dbReference type="ARBA" id="ARBA00006583"/>
    </source>
</evidence>
<feature type="region of interest" description="Domain III, AAA+ region" evidence="8">
    <location>
        <begin position="122"/>
        <end position="338"/>
    </location>
</feature>
<dbReference type="SMART" id="SM00382">
    <property type="entry name" value="AAA"/>
    <property type="match status" value="1"/>
</dbReference>
<dbReference type="InterPro" id="IPR027417">
    <property type="entry name" value="P-loop_NTPase"/>
</dbReference>
<comment type="similarity">
    <text evidence="1 8 11">Belongs to the DnaA family.</text>
</comment>
<keyword evidence="5 8" id="KW-0067">ATP-binding</keyword>
<dbReference type="GO" id="GO:0006270">
    <property type="term" value="P:DNA replication initiation"/>
    <property type="evidence" value="ECO:0007669"/>
    <property type="project" value="UniProtKB-UniRule"/>
</dbReference>
<dbReference type="GO" id="GO:0005524">
    <property type="term" value="F:ATP binding"/>
    <property type="evidence" value="ECO:0007669"/>
    <property type="project" value="UniProtKB-UniRule"/>
</dbReference>
<dbReference type="InterPro" id="IPR024633">
    <property type="entry name" value="DnaA_N_dom"/>
</dbReference>
<proteinExistence type="inferred from homology"/>
<feature type="compositionally biased region" description="Low complexity" evidence="12">
    <location>
        <begin position="85"/>
        <end position="101"/>
    </location>
</feature>
<dbReference type="AlphaFoldDB" id="A0A2M6R9C1"/>
<evidence type="ECO:0000256" key="9">
    <source>
        <dbReference type="NCBIfam" id="TIGR00362"/>
    </source>
</evidence>
<dbReference type="HAMAP" id="MF_00377">
    <property type="entry name" value="DnaA_bact"/>
    <property type="match status" value="1"/>
</dbReference>
<protein>
    <recommendedName>
        <fullName evidence="8 9">Chromosomal replication initiator protein DnaA</fullName>
    </recommendedName>
</protein>
<dbReference type="SUPFAM" id="SSF48295">
    <property type="entry name" value="TrpR-like"/>
    <property type="match status" value="1"/>
</dbReference>
<comment type="subunit">
    <text evidence="8">Oligomerizes as a right-handed, spiral filament on DNA at oriC.</text>
</comment>
<reference evidence="16" key="1">
    <citation type="submission" date="2017-09" db="EMBL/GenBank/DDBJ databases">
        <title>Depth-based differentiation of microbial function through sediment-hosted aquifers and enrichment of novel symbionts in the deep terrestrial subsurface.</title>
        <authorList>
            <person name="Probst A.J."/>
            <person name="Ladd B."/>
            <person name="Jarett J.K."/>
            <person name="Geller-Mcgrath D.E."/>
            <person name="Sieber C.M.K."/>
            <person name="Emerson J.B."/>
            <person name="Anantharaman K."/>
            <person name="Thomas B.C."/>
            <person name="Malmstrom R."/>
            <person name="Stieglmeier M."/>
            <person name="Klingl A."/>
            <person name="Woyke T."/>
            <person name="Ryan C.M."/>
            <person name="Banfield J.F."/>
        </authorList>
    </citation>
    <scope>NUCLEOTIDE SEQUENCE [LARGE SCALE GENOMIC DNA]</scope>
</reference>
<evidence type="ECO:0000313" key="15">
    <source>
        <dbReference type="EMBL" id="PIS07113.1"/>
    </source>
</evidence>
<feature type="region of interest" description="Domain IV, binds dsDNA" evidence="8">
    <location>
        <begin position="339"/>
        <end position="461"/>
    </location>
</feature>
<dbReference type="InterPro" id="IPR018312">
    <property type="entry name" value="Chromosome_initiator_DnaA_CS"/>
</dbReference>
<dbReference type="Gene3D" id="1.10.8.60">
    <property type="match status" value="1"/>
</dbReference>
<evidence type="ECO:0000256" key="2">
    <source>
        <dbReference type="ARBA" id="ARBA00022490"/>
    </source>
</evidence>
<gene>
    <name evidence="8 15" type="primary">dnaA</name>
    <name evidence="15" type="ORF">COT79_00885</name>
</gene>
<evidence type="ECO:0000256" key="4">
    <source>
        <dbReference type="ARBA" id="ARBA00022741"/>
    </source>
</evidence>
<dbReference type="GO" id="GO:0005737">
    <property type="term" value="C:cytoplasm"/>
    <property type="evidence" value="ECO:0007669"/>
    <property type="project" value="UniProtKB-SubCell"/>
</dbReference>
<evidence type="ECO:0000259" key="13">
    <source>
        <dbReference type="SMART" id="SM00382"/>
    </source>
</evidence>
<feature type="binding site" evidence="8">
    <location>
        <position position="166"/>
    </location>
    <ligand>
        <name>ATP</name>
        <dbReference type="ChEBI" id="CHEBI:30616"/>
    </ligand>
</feature>
<sequence>MELDDIWQAALGELEVALSKANYTTWFRGTRLVDIQPPQAVISVPSAFVKKWFEKRYDQEILKTLKKLTDGAVTHITYMIGAPLPRAHTTTPQPTTHAPSPVSQNAQASIDLTPPNTMTTLRLRPEYTFDSFIVGSNNRLAYAACQAVAQTPGKMHNPLVVYGGVGLGKTHLVHAIGNTLLAHNPKLKLLYTSCEDFANDFVQSIQSKKSESFKKKYRSIDVFLVDDIQFLSRKEGTQEEFFHTFNALHQNDRQIVMTSDRIPTAIPDLEGRLSSRFGMGMVADIQPPDLETRLAIVQEKATRAGMDIDPDVLSFIAESFMSNIRELEGALNKVIAYCQLQGEQPTLDLARAALKDQLGAGVKKGATTPDKLIDIVTRHFSITKEEIMGKQRNRRFVHPRHILMYLMRLECGMSFPQIGDALGGKDHTTIMHGSGVIEKELGRDDELREELGSIRTILYAK</sequence>
<name>A0A2M6R9C1_9BACT</name>
<evidence type="ECO:0000256" key="3">
    <source>
        <dbReference type="ARBA" id="ARBA00022705"/>
    </source>
</evidence>
<dbReference type="CDD" id="cd00009">
    <property type="entry name" value="AAA"/>
    <property type="match status" value="1"/>
</dbReference>
<feature type="binding site" evidence="8">
    <location>
        <position position="170"/>
    </location>
    <ligand>
        <name>ATP</name>
        <dbReference type="ChEBI" id="CHEBI:30616"/>
    </ligand>
</feature>
<comment type="caution">
    <text evidence="15">The sequence shown here is derived from an EMBL/GenBank/DDBJ whole genome shotgun (WGS) entry which is preliminary data.</text>
</comment>
<evidence type="ECO:0000259" key="14">
    <source>
        <dbReference type="SMART" id="SM00760"/>
    </source>
</evidence>
<dbReference type="Pfam" id="PF00308">
    <property type="entry name" value="Bac_DnaA"/>
    <property type="match status" value="1"/>
</dbReference>
<dbReference type="PANTHER" id="PTHR30050:SF2">
    <property type="entry name" value="CHROMOSOMAL REPLICATION INITIATOR PROTEIN DNAA"/>
    <property type="match status" value="1"/>
</dbReference>